<protein>
    <submittedName>
        <fullName evidence="3">Peroxidasin homolog</fullName>
    </submittedName>
</protein>
<dbReference type="InterPro" id="IPR010255">
    <property type="entry name" value="Haem_peroxidase_sf"/>
</dbReference>
<dbReference type="PROSITE" id="PS50292">
    <property type="entry name" value="PEROXIDASE_3"/>
    <property type="match status" value="1"/>
</dbReference>
<keyword evidence="2" id="KW-1185">Reference proteome</keyword>
<dbReference type="Proteomes" id="UP000694941">
    <property type="component" value="Unplaced"/>
</dbReference>
<dbReference type="GeneID" id="106464184"/>
<reference evidence="3" key="1">
    <citation type="submission" date="2025-08" db="UniProtKB">
        <authorList>
            <consortium name="RefSeq"/>
        </authorList>
    </citation>
    <scope>IDENTIFICATION</scope>
    <source>
        <tissue evidence="3">Muscle</tissue>
    </source>
</reference>
<dbReference type="InterPro" id="IPR019791">
    <property type="entry name" value="Haem_peroxidase_animal"/>
</dbReference>
<dbReference type="Pfam" id="PF03098">
    <property type="entry name" value="An_peroxidase"/>
    <property type="match status" value="1"/>
</dbReference>
<dbReference type="PRINTS" id="PR00457">
    <property type="entry name" value="ANPEROXIDASE"/>
</dbReference>
<keyword evidence="1" id="KW-0560">Oxidoreductase</keyword>
<gene>
    <name evidence="3" type="primary">LOC106464184</name>
</gene>
<dbReference type="RefSeq" id="XP_013779764.1">
    <property type="nucleotide sequence ID" value="XM_013924310.1"/>
</dbReference>
<dbReference type="PANTHER" id="PTHR11475:SF106">
    <property type="entry name" value="CURLY SU"/>
    <property type="match status" value="1"/>
</dbReference>
<evidence type="ECO:0000313" key="2">
    <source>
        <dbReference type="Proteomes" id="UP000694941"/>
    </source>
</evidence>
<proteinExistence type="predicted"/>
<evidence type="ECO:0000256" key="1">
    <source>
        <dbReference type="ARBA" id="ARBA00022559"/>
    </source>
</evidence>
<keyword evidence="1" id="KW-0575">Peroxidase</keyword>
<organism evidence="2 3">
    <name type="scientific">Limulus polyphemus</name>
    <name type="common">Atlantic horseshoe crab</name>
    <dbReference type="NCBI Taxonomy" id="6850"/>
    <lineage>
        <taxon>Eukaryota</taxon>
        <taxon>Metazoa</taxon>
        <taxon>Ecdysozoa</taxon>
        <taxon>Arthropoda</taxon>
        <taxon>Chelicerata</taxon>
        <taxon>Merostomata</taxon>
        <taxon>Xiphosura</taxon>
        <taxon>Limulidae</taxon>
        <taxon>Limulus</taxon>
    </lineage>
</organism>
<evidence type="ECO:0000313" key="3">
    <source>
        <dbReference type="RefSeq" id="XP_013779764.1"/>
    </source>
</evidence>
<name>A0ABM1BDG6_LIMPO</name>
<sequence>MDHLGIVTHCDQEKRYELYLTLLVVFSWNSVLSQLNSVYNGVSTFDRDYGSKSNECALIFKRTSGNLLGRTPARTYDGFLNFLKPGPFRSTDLVEDTCIRYIDVNRALAEAKRQRGYTQPSTINSLEPLPPHIDKTAELVLTTTRILARQFQLSPDEIVNGLPMIDTSRTDIWEVCPAHVKPMPCTTERYRTYTGVCNNVHHTSWGSTHTPFVRQLPPVYKDGISEPRVSVVDGSPLPPARMVSAYIHRDYDYPSSDLSVLLMSWGQFIDHDMTLAAPPRVDENDLDFVCCGIPKEQQHPNCMTIDIPPADPFYTHYGQTCMEFKRVLAGHRPGCTLGPRVHINLLTQALDANFLYGSTEKLAKELRLGRGGLMRVWDYFSDYGLKPLLPPLSSTPEKDCTARPKHLFCFNGGDERANEQIHLTVLHTMYLRDHNRLATELSRLNPHWDDNKIYHETRHIMAAALQHITYYEFLPMVLGQDMMSRYNLTLKTHGYWNGYDPDVHMGMSNSFQSAAFRFGHTFIQGMIRRYNKHPDDIDLWSGGISERRLQGSLIGPTFACIIARQFTNAKKGDRFWYENSGFPSAFTLEQLQEIRKSNQAKILCENADDLPTIQLYVMRLSHPIYNPRMRCEDIPSIDLRFWQEDPIQGGYPFKK</sequence>
<accession>A0ABM1BDG6</accession>
<dbReference type="InterPro" id="IPR037120">
    <property type="entry name" value="Haem_peroxidase_sf_animal"/>
</dbReference>
<dbReference type="PANTHER" id="PTHR11475">
    <property type="entry name" value="OXIDASE/PEROXIDASE"/>
    <property type="match status" value="1"/>
</dbReference>
<dbReference type="Gene3D" id="1.10.640.10">
    <property type="entry name" value="Haem peroxidase domain superfamily, animal type"/>
    <property type="match status" value="2"/>
</dbReference>
<dbReference type="SUPFAM" id="SSF48113">
    <property type="entry name" value="Heme-dependent peroxidases"/>
    <property type="match status" value="1"/>
</dbReference>